<dbReference type="GO" id="GO:0004331">
    <property type="term" value="F:fructose-2,6-bisphosphate 2-phosphatase activity"/>
    <property type="evidence" value="ECO:0007669"/>
    <property type="project" value="TreeGrafter"/>
</dbReference>
<gene>
    <name evidence="4" type="ORF">COI93_01155</name>
</gene>
<reference evidence="4 5" key="1">
    <citation type="submission" date="2017-09" db="EMBL/GenBank/DDBJ databases">
        <title>Large-scale bioinformatics analysis of Bacillus genomes uncovers conserved roles of natural products in bacterial physiology.</title>
        <authorList>
            <consortium name="Agbiome Team Llc"/>
            <person name="Bleich R.M."/>
            <person name="Grubbs K.J."/>
            <person name="Santa Maria K.C."/>
            <person name="Allen S.E."/>
            <person name="Farag S."/>
            <person name="Shank E.A."/>
            <person name="Bowers A."/>
        </authorList>
    </citation>
    <scope>NUCLEOTIDE SEQUENCE [LARGE SCALE GENOMIC DNA]</scope>
    <source>
        <strain evidence="4 5">AFS083043</strain>
    </source>
</reference>
<feature type="binding site" evidence="3">
    <location>
        <position position="75"/>
    </location>
    <ligand>
        <name>substrate</name>
    </ligand>
</feature>
<dbReference type="GO" id="GO:0005829">
    <property type="term" value="C:cytosol"/>
    <property type="evidence" value="ECO:0007669"/>
    <property type="project" value="TreeGrafter"/>
</dbReference>
<organism evidence="4 5">
    <name type="scientific">Bacillus cereus</name>
    <dbReference type="NCBI Taxonomy" id="1396"/>
    <lineage>
        <taxon>Bacteria</taxon>
        <taxon>Bacillati</taxon>
        <taxon>Bacillota</taxon>
        <taxon>Bacilli</taxon>
        <taxon>Bacillales</taxon>
        <taxon>Bacillaceae</taxon>
        <taxon>Bacillus</taxon>
        <taxon>Bacillus cereus group</taxon>
    </lineage>
</organism>
<dbReference type="Proteomes" id="UP000242656">
    <property type="component" value="Unassembled WGS sequence"/>
</dbReference>
<dbReference type="AlphaFoldDB" id="A0A2B0N1R9"/>
<evidence type="ECO:0000256" key="2">
    <source>
        <dbReference type="PIRSR" id="PIRSR613078-1"/>
    </source>
</evidence>
<dbReference type="SMART" id="SM00855">
    <property type="entry name" value="PGAM"/>
    <property type="match status" value="1"/>
</dbReference>
<name>A0A2B0N1R9_BACCE</name>
<dbReference type="PANTHER" id="PTHR46517:SF1">
    <property type="entry name" value="FRUCTOSE-2,6-BISPHOSPHATASE TIGAR"/>
    <property type="match status" value="1"/>
</dbReference>
<dbReference type="CDD" id="cd07067">
    <property type="entry name" value="HP_PGM_like"/>
    <property type="match status" value="1"/>
</dbReference>
<dbReference type="GO" id="GO:0043456">
    <property type="term" value="P:regulation of pentose-phosphate shunt"/>
    <property type="evidence" value="ECO:0007669"/>
    <property type="project" value="TreeGrafter"/>
</dbReference>
<feature type="active site" description="Proton donor/acceptor" evidence="2">
    <location>
        <position position="102"/>
    </location>
</feature>
<dbReference type="InterPro" id="IPR029033">
    <property type="entry name" value="His_PPase_superfam"/>
</dbReference>
<comment type="caution">
    <text evidence="4">The sequence shown here is derived from an EMBL/GenBank/DDBJ whole genome shotgun (WGS) entry which is preliminary data.</text>
</comment>
<evidence type="ECO:0000256" key="3">
    <source>
        <dbReference type="PIRSR" id="PIRSR613078-2"/>
    </source>
</evidence>
<keyword evidence="1" id="KW-0378">Hydrolase</keyword>
<dbReference type="GO" id="GO:0045820">
    <property type="term" value="P:negative regulation of glycolytic process"/>
    <property type="evidence" value="ECO:0007669"/>
    <property type="project" value="TreeGrafter"/>
</dbReference>
<proteinExistence type="predicted"/>
<dbReference type="InterPro" id="IPR051695">
    <property type="entry name" value="Phosphoglycerate_Mutase"/>
</dbReference>
<dbReference type="RefSeq" id="WP_098489298.1">
    <property type="nucleotide sequence ID" value="NZ_NUWN01000004.1"/>
</dbReference>
<accession>A0A2B0N1R9</accession>
<dbReference type="SUPFAM" id="SSF53254">
    <property type="entry name" value="Phosphoglycerate mutase-like"/>
    <property type="match status" value="1"/>
</dbReference>
<evidence type="ECO:0000313" key="4">
    <source>
        <dbReference type="EMBL" id="PFK47730.1"/>
    </source>
</evidence>
<evidence type="ECO:0000313" key="5">
    <source>
        <dbReference type="Proteomes" id="UP000242656"/>
    </source>
</evidence>
<dbReference type="Gene3D" id="3.40.50.1240">
    <property type="entry name" value="Phosphoglycerate mutase-like"/>
    <property type="match status" value="1"/>
</dbReference>
<dbReference type="PANTHER" id="PTHR46517">
    <property type="entry name" value="FRUCTOSE-2,6-BISPHOSPHATASE TIGAR"/>
    <property type="match status" value="1"/>
</dbReference>
<dbReference type="InterPro" id="IPR013078">
    <property type="entry name" value="His_Pase_superF_clade-1"/>
</dbReference>
<sequence length="242" mass="26904">MNNIEEDMNTTYKNKDNIVTLYVTRHGKTILNTNKRVQGWADSPLVEKGVEIAKGLGNGLQDIPFVDAYSSDSGRAIETAHLVLKYSGQPKLKLEQRKDLRELNFGIFEGDTVENMWEAIKKVAGVKEVTELMNFSMKEIMNFIVKADSTKQAENWDVFSTRIKKEIDKISEDVAQNGGGDVLVVTHGLMITTLVEMIDSSKAKLGVKNASVTKIVYQGGEYKIESVGDMSYAEKGSEIVKS</sequence>
<protein>
    <submittedName>
        <fullName evidence="4">Histidine phosphatase family protein</fullName>
    </submittedName>
</protein>
<evidence type="ECO:0000256" key="1">
    <source>
        <dbReference type="ARBA" id="ARBA00022801"/>
    </source>
</evidence>
<dbReference type="Pfam" id="PF00300">
    <property type="entry name" value="His_Phos_1"/>
    <property type="match status" value="1"/>
</dbReference>
<dbReference type="EMBL" id="NUWN01000004">
    <property type="protein sequence ID" value="PFK47730.1"/>
    <property type="molecule type" value="Genomic_DNA"/>
</dbReference>
<feature type="binding site" evidence="3">
    <location>
        <begin position="25"/>
        <end position="32"/>
    </location>
    <ligand>
        <name>substrate</name>
    </ligand>
</feature>
<feature type="active site" description="Tele-phosphohistidine intermediate" evidence="2">
    <location>
        <position position="26"/>
    </location>
</feature>